<dbReference type="AlphaFoldDB" id="A0A0E9TFB1"/>
<evidence type="ECO:0000313" key="1">
    <source>
        <dbReference type="EMBL" id="JAH51403.1"/>
    </source>
</evidence>
<reference evidence="1" key="2">
    <citation type="journal article" date="2015" name="Fish Shellfish Immunol.">
        <title>Early steps in the European eel (Anguilla anguilla)-Vibrio vulnificus interaction in the gills: Role of the RtxA13 toxin.</title>
        <authorList>
            <person name="Callol A."/>
            <person name="Pajuelo D."/>
            <person name="Ebbesson L."/>
            <person name="Teles M."/>
            <person name="MacKenzie S."/>
            <person name="Amaro C."/>
        </authorList>
    </citation>
    <scope>NUCLEOTIDE SEQUENCE</scope>
</reference>
<sequence length="46" mass="5277">MRDLVLRLVGYIVGRRPVDLIHLKCASANKNETVRHVASKSRLMYP</sequence>
<organism evidence="1">
    <name type="scientific">Anguilla anguilla</name>
    <name type="common">European freshwater eel</name>
    <name type="synonym">Muraena anguilla</name>
    <dbReference type="NCBI Taxonomy" id="7936"/>
    <lineage>
        <taxon>Eukaryota</taxon>
        <taxon>Metazoa</taxon>
        <taxon>Chordata</taxon>
        <taxon>Craniata</taxon>
        <taxon>Vertebrata</taxon>
        <taxon>Euteleostomi</taxon>
        <taxon>Actinopterygii</taxon>
        <taxon>Neopterygii</taxon>
        <taxon>Teleostei</taxon>
        <taxon>Anguilliformes</taxon>
        <taxon>Anguillidae</taxon>
        <taxon>Anguilla</taxon>
    </lineage>
</organism>
<name>A0A0E9TFB1_ANGAN</name>
<proteinExistence type="predicted"/>
<protein>
    <submittedName>
        <fullName evidence="1">Uncharacterized protein</fullName>
    </submittedName>
</protein>
<dbReference type="EMBL" id="GBXM01057174">
    <property type="protein sequence ID" value="JAH51403.1"/>
    <property type="molecule type" value="Transcribed_RNA"/>
</dbReference>
<reference evidence="1" key="1">
    <citation type="submission" date="2014-11" db="EMBL/GenBank/DDBJ databases">
        <authorList>
            <person name="Amaro Gonzalez C."/>
        </authorList>
    </citation>
    <scope>NUCLEOTIDE SEQUENCE</scope>
</reference>
<accession>A0A0E9TFB1</accession>